<accession>A0A0M8QEA9</accession>
<evidence type="ECO:0000313" key="1">
    <source>
        <dbReference type="EMBL" id="KOT30545.1"/>
    </source>
</evidence>
<protein>
    <recommendedName>
        <fullName evidence="3">LysR family transcriptional regulator</fullName>
    </recommendedName>
</protein>
<dbReference type="Proteomes" id="UP000037773">
    <property type="component" value="Unassembled WGS sequence"/>
</dbReference>
<comment type="caution">
    <text evidence="1">The sequence shown here is derived from an EMBL/GenBank/DDBJ whole genome shotgun (WGS) entry which is preliminary data.</text>
</comment>
<evidence type="ECO:0008006" key="3">
    <source>
        <dbReference type="Google" id="ProtNLM"/>
    </source>
</evidence>
<reference evidence="1 2" key="1">
    <citation type="submission" date="2015-07" db="EMBL/GenBank/DDBJ databases">
        <authorList>
            <person name="Noorani M."/>
        </authorList>
    </citation>
    <scope>NUCLEOTIDE SEQUENCE [LARGE SCALE GENOMIC DNA]</scope>
    <source>
        <strain evidence="1 2">NRRL B-24567</strain>
    </source>
</reference>
<gene>
    <name evidence="1" type="ORF">ADK41_32305</name>
</gene>
<proteinExistence type="predicted"/>
<dbReference type="PATRIC" id="fig|36816.3.peg.7003"/>
<sequence length="59" mass="6251">MPWNGTAGLVPPGHDLPAEPAVVPLIDMVPSRVVAVRNEGDTNPSIRSFVTIAAAAYRR</sequence>
<keyword evidence="2" id="KW-1185">Reference proteome</keyword>
<dbReference type="EMBL" id="LGCN01000240">
    <property type="protein sequence ID" value="KOT30545.1"/>
    <property type="molecule type" value="Genomic_DNA"/>
</dbReference>
<name>A0A0M8QEA9_9ACTN</name>
<evidence type="ECO:0000313" key="2">
    <source>
        <dbReference type="Proteomes" id="UP000037773"/>
    </source>
</evidence>
<organism evidence="1 2">
    <name type="scientific">Streptomyces caelestis</name>
    <dbReference type="NCBI Taxonomy" id="36816"/>
    <lineage>
        <taxon>Bacteria</taxon>
        <taxon>Bacillati</taxon>
        <taxon>Actinomycetota</taxon>
        <taxon>Actinomycetes</taxon>
        <taxon>Kitasatosporales</taxon>
        <taxon>Streptomycetaceae</taxon>
        <taxon>Streptomyces</taxon>
    </lineage>
</organism>
<dbReference type="AlphaFoldDB" id="A0A0M8QEA9"/>